<gene>
    <name evidence="1" type="ORF">TDIS_2118</name>
</gene>
<proteinExistence type="predicted"/>
<dbReference type="EMBL" id="LWLG01000028">
    <property type="protein sequence ID" value="OAQ19793.1"/>
    <property type="molecule type" value="Genomic_DNA"/>
</dbReference>
<comment type="caution">
    <text evidence="1">The sequence shown here is derived from an EMBL/GenBank/DDBJ whole genome shotgun (WGS) entry which is preliminary data.</text>
</comment>
<organism evidence="1 2">
    <name type="scientific">Thermosulfurimonas dismutans</name>
    <dbReference type="NCBI Taxonomy" id="999894"/>
    <lineage>
        <taxon>Bacteria</taxon>
        <taxon>Pseudomonadati</taxon>
        <taxon>Thermodesulfobacteriota</taxon>
        <taxon>Thermodesulfobacteria</taxon>
        <taxon>Thermodesulfobacteriales</taxon>
        <taxon>Thermodesulfobacteriaceae</taxon>
        <taxon>Thermosulfurimonas</taxon>
    </lineage>
</organism>
<name>A0A179D1C1_9BACT</name>
<evidence type="ECO:0000313" key="2">
    <source>
        <dbReference type="Proteomes" id="UP000078390"/>
    </source>
</evidence>
<reference evidence="1 2" key="1">
    <citation type="submission" date="2016-04" db="EMBL/GenBank/DDBJ databases">
        <title>Genome analysis of Thermosulfurimonas dismutans, the first thermophilic sulfur-disproportionating bacterium of the phylum Thermodesulfobacteria.</title>
        <authorList>
            <person name="Mardanov A.V."/>
            <person name="Beletsky A.V."/>
            <person name="Kadnikov V.V."/>
            <person name="Slobodkin A.I."/>
            <person name="Ravin N.V."/>
        </authorList>
    </citation>
    <scope>NUCLEOTIDE SEQUENCE [LARGE SCALE GENOMIC DNA]</scope>
    <source>
        <strain evidence="1 2">S95</strain>
    </source>
</reference>
<dbReference type="AlphaFoldDB" id="A0A179D1C1"/>
<dbReference type="STRING" id="999894.TDIS_2118"/>
<sequence>MTSGRRTTQDFYTTEGPAAKKRLLPLPMNSQNWYKSL</sequence>
<dbReference type="Proteomes" id="UP000078390">
    <property type="component" value="Unassembled WGS sequence"/>
</dbReference>
<evidence type="ECO:0000313" key="1">
    <source>
        <dbReference type="EMBL" id="OAQ19793.1"/>
    </source>
</evidence>
<protein>
    <submittedName>
        <fullName evidence="1">Uncharacterized protein</fullName>
    </submittedName>
</protein>
<keyword evidence="2" id="KW-1185">Reference proteome</keyword>
<accession>A0A179D1C1</accession>